<keyword evidence="3" id="KW-1185">Reference proteome</keyword>
<dbReference type="Proteomes" id="UP001176941">
    <property type="component" value="Chromosome 5"/>
</dbReference>
<organism evidence="2 3">
    <name type="scientific">Rangifer tarandus platyrhynchus</name>
    <name type="common">Svalbard reindeer</name>
    <dbReference type="NCBI Taxonomy" id="3082113"/>
    <lineage>
        <taxon>Eukaryota</taxon>
        <taxon>Metazoa</taxon>
        <taxon>Chordata</taxon>
        <taxon>Craniata</taxon>
        <taxon>Vertebrata</taxon>
        <taxon>Euteleostomi</taxon>
        <taxon>Mammalia</taxon>
        <taxon>Eutheria</taxon>
        <taxon>Laurasiatheria</taxon>
        <taxon>Artiodactyla</taxon>
        <taxon>Ruminantia</taxon>
        <taxon>Pecora</taxon>
        <taxon>Cervidae</taxon>
        <taxon>Odocoileinae</taxon>
        <taxon>Rangifer</taxon>
    </lineage>
</organism>
<protein>
    <submittedName>
        <fullName evidence="2">Uncharacterized protein</fullName>
    </submittedName>
</protein>
<gene>
    <name evidence="2" type="ORF">MRATA1EN1_LOCUS24429</name>
</gene>
<keyword evidence="1" id="KW-1133">Transmembrane helix</keyword>
<proteinExistence type="predicted"/>
<reference evidence="2" key="1">
    <citation type="submission" date="2023-04" db="EMBL/GenBank/DDBJ databases">
        <authorList>
            <consortium name="ELIXIR-Norway"/>
        </authorList>
    </citation>
    <scope>NUCLEOTIDE SEQUENCE [LARGE SCALE GENOMIC DNA]</scope>
</reference>
<keyword evidence="1" id="KW-0472">Membrane</keyword>
<keyword evidence="1" id="KW-0812">Transmembrane</keyword>
<sequence length="137" mass="15670">MMAFTLLFWNAFNDPGVLVVFGTLDFLLLYLMVPFAVFWGVEVGGEKLPIAFLQEPLEVVLTFAVECLGQYKPLLPKYQGDIYSKSPISLPSFLDIPRQSLWWSHRFAFQILYTSGNWEISLQLALDLHLPLLLCEP</sequence>
<feature type="transmembrane region" description="Helical" evidence="1">
    <location>
        <begin position="20"/>
        <end position="41"/>
    </location>
</feature>
<evidence type="ECO:0000256" key="1">
    <source>
        <dbReference type="SAM" id="Phobius"/>
    </source>
</evidence>
<evidence type="ECO:0000313" key="3">
    <source>
        <dbReference type="Proteomes" id="UP001176941"/>
    </source>
</evidence>
<name>A0ABN8ZRP3_RANTA</name>
<evidence type="ECO:0000313" key="2">
    <source>
        <dbReference type="EMBL" id="CAI9175467.1"/>
    </source>
</evidence>
<accession>A0ABN8ZRP3</accession>
<dbReference type="EMBL" id="OX459941">
    <property type="protein sequence ID" value="CAI9175467.1"/>
    <property type="molecule type" value="Genomic_DNA"/>
</dbReference>